<reference evidence="1 2" key="1">
    <citation type="submission" date="2019-09" db="EMBL/GenBank/DDBJ databases">
        <title>Genome of Aliivibrio finisterrensis LMG 23869 (type strain).</title>
        <authorList>
            <person name="Bowman J.P."/>
        </authorList>
    </citation>
    <scope>NUCLEOTIDE SEQUENCE [LARGE SCALE GENOMIC DNA]</scope>
    <source>
        <strain evidence="1 2">LMG 23869</strain>
    </source>
</reference>
<accession>A0A6N6RPU9</accession>
<gene>
    <name evidence="1" type="ORF">F8B77_15285</name>
</gene>
<dbReference type="PANTHER" id="PTHR38471">
    <property type="entry name" value="FOUR HELIX BUNDLE PROTEIN"/>
    <property type="match status" value="1"/>
</dbReference>
<dbReference type="NCBIfam" id="NF008912">
    <property type="entry name" value="PRK12275.1-6"/>
    <property type="match status" value="1"/>
</dbReference>
<evidence type="ECO:0000313" key="1">
    <source>
        <dbReference type="EMBL" id="KAB2823535.1"/>
    </source>
</evidence>
<dbReference type="AlphaFoldDB" id="A0A6N6RPU9"/>
<dbReference type="PANTHER" id="PTHR38471:SF2">
    <property type="entry name" value="FOUR HELIX BUNDLE PROTEIN"/>
    <property type="match status" value="1"/>
</dbReference>
<name>A0A6N6RPU9_9GAMM</name>
<evidence type="ECO:0000313" key="2">
    <source>
        <dbReference type="Proteomes" id="UP000434870"/>
    </source>
</evidence>
<dbReference type="InterPro" id="IPR012657">
    <property type="entry name" value="23S_rRNA-intervening_sequence"/>
</dbReference>
<dbReference type="InterPro" id="IPR036583">
    <property type="entry name" value="23S_rRNA_IVS_sf"/>
</dbReference>
<protein>
    <submittedName>
        <fullName evidence="1">Four helix bundle protein</fullName>
    </submittedName>
</protein>
<dbReference type="CDD" id="cd16377">
    <property type="entry name" value="23S_rRNA_IVP_like"/>
    <property type="match status" value="1"/>
</dbReference>
<dbReference type="Proteomes" id="UP000434870">
    <property type="component" value="Unassembled WGS sequence"/>
</dbReference>
<dbReference type="SUPFAM" id="SSF158446">
    <property type="entry name" value="IVS-encoded protein-like"/>
    <property type="match status" value="1"/>
</dbReference>
<proteinExistence type="predicted"/>
<dbReference type="RefSeq" id="WP_130045025.1">
    <property type="nucleotide sequence ID" value="NZ_SEZQ01000010.1"/>
</dbReference>
<dbReference type="Gene3D" id="1.20.1440.60">
    <property type="entry name" value="23S rRNA-intervening sequence"/>
    <property type="match status" value="1"/>
</dbReference>
<comment type="caution">
    <text evidence="1">The sequence shown here is derived from an EMBL/GenBank/DDBJ whole genome shotgun (WGS) entry which is preliminary data.</text>
</comment>
<dbReference type="Pfam" id="PF05635">
    <property type="entry name" value="23S_rRNA_IVP"/>
    <property type="match status" value="1"/>
</dbReference>
<dbReference type="EMBL" id="WBVP01000021">
    <property type="protein sequence ID" value="KAB2823535.1"/>
    <property type="molecule type" value="Genomic_DNA"/>
</dbReference>
<dbReference type="NCBIfam" id="TIGR02436">
    <property type="entry name" value="four helix bundle protein"/>
    <property type="match status" value="1"/>
</dbReference>
<sequence length="120" mass="13939">MLFENLNVWKRSSRLCCDIMEEFESNKNYALKDQIFRSSLSIPSNIAEGEERETLKEKIRFYYYAKGSCGEVITQLLIAIETSNIHKKEGFRMLSEAREIAKVLATIIQNDKNKLKIKGK</sequence>
<organism evidence="1 2">
    <name type="scientific">Aliivibrio finisterrensis</name>
    <dbReference type="NCBI Taxonomy" id="511998"/>
    <lineage>
        <taxon>Bacteria</taxon>
        <taxon>Pseudomonadati</taxon>
        <taxon>Pseudomonadota</taxon>
        <taxon>Gammaproteobacteria</taxon>
        <taxon>Vibrionales</taxon>
        <taxon>Vibrionaceae</taxon>
        <taxon>Aliivibrio</taxon>
    </lineage>
</organism>